<evidence type="ECO:0000256" key="8">
    <source>
        <dbReference type="ARBA" id="ARBA00023239"/>
    </source>
</evidence>
<evidence type="ECO:0000313" key="11">
    <source>
        <dbReference type="Proteomes" id="UP000009047"/>
    </source>
</evidence>
<keyword evidence="5" id="KW-0560">Oxidoreductase</keyword>
<proteinExistence type="inferred from homology"/>
<dbReference type="SMART" id="SM00822">
    <property type="entry name" value="PKS_KR"/>
    <property type="match status" value="1"/>
</dbReference>
<dbReference type="SUPFAM" id="SSF51735">
    <property type="entry name" value="NAD(P)-binding Rossmann-fold domains"/>
    <property type="match status" value="1"/>
</dbReference>
<comment type="pathway">
    <text evidence="2">Lipid metabolism; fatty acid beta-oxidation.</text>
</comment>
<keyword evidence="4" id="KW-0276">Fatty acid metabolism</keyword>
<dbReference type="PANTHER" id="PTHR45024:SF2">
    <property type="entry name" value="SCP2 DOMAIN-CONTAINING PROTEIN"/>
    <property type="match status" value="1"/>
</dbReference>
<dbReference type="OrthoDB" id="9802564at2"/>
<dbReference type="PANTHER" id="PTHR45024">
    <property type="entry name" value="DEHYDROGENASES, SHORT CHAIN"/>
    <property type="match status" value="1"/>
</dbReference>
<dbReference type="GO" id="GO:0016491">
    <property type="term" value="F:oxidoreductase activity"/>
    <property type="evidence" value="ECO:0007669"/>
    <property type="project" value="UniProtKB-KW"/>
</dbReference>
<evidence type="ECO:0000256" key="3">
    <source>
        <dbReference type="ARBA" id="ARBA00006484"/>
    </source>
</evidence>
<dbReference type="Pfam" id="PF00106">
    <property type="entry name" value="adh_short"/>
    <property type="match status" value="1"/>
</dbReference>
<dbReference type="Gene3D" id="3.40.50.720">
    <property type="entry name" value="NAD(P)-binding Rossmann-like Domain"/>
    <property type="match status" value="1"/>
</dbReference>
<dbReference type="eggNOG" id="COG1028">
    <property type="taxonomic scope" value="Bacteria"/>
</dbReference>
<dbReference type="Gene3D" id="3.30.1050.10">
    <property type="entry name" value="SCP2 sterol-binding domain"/>
    <property type="match status" value="1"/>
</dbReference>
<dbReference type="UniPathway" id="UPA00659"/>
<dbReference type="GO" id="GO:0006635">
    <property type="term" value="P:fatty acid beta-oxidation"/>
    <property type="evidence" value="ECO:0007669"/>
    <property type="project" value="UniProtKB-UniPathway"/>
</dbReference>
<dbReference type="GO" id="GO:0004300">
    <property type="term" value="F:enoyl-CoA hydratase activity"/>
    <property type="evidence" value="ECO:0007669"/>
    <property type="project" value="UniProtKB-ARBA"/>
</dbReference>
<keyword evidence="6" id="KW-0443">Lipid metabolism</keyword>
<dbReference type="STRING" id="644282.Deba_3134"/>
<sequence>MALNLDAINKKIGPLTKRYDWKDVALYALGVGAGFDELEYVYEKKLKVIPSFSIASIFNFLAEVGIKSGLDLSGVLHGGQELIFYNPIPIEGELTTEGRITAMYDLGQGKGATIIAEGDTFHGDGQKLFKNILTVFARKDGGFGGEAPPKEVFSFPDRPADFEELAVPSADQPLIYRLSGDTFDLHVDPSFAKLAGFEKPIMHGLCTHGYACRALIKHLFPGQPERLSRFKVRFSRTLYPGEAIKTQIWKIDDGKALFRVVNAQSGEVVIDRGEAEWLGDAELARRQSLGRINFDGQVAIVTGAGAGLGRAYALELAKRGAKVVVNDLGGARDGQGGDTAAADKVVREIIEAGGQAVANYDSVSTPEGGDNIVKTAMDAFGRVDILINNAGILRDRTLVKMEPADWDAVMDVHLGGAYNVTRPAIKVMRDQAYGRVIFTSSAAGLYGNFGQTNYSAAKMGLVGLMNTLKLEGAKSNINVNTVAPVAGTRLTEDVMPPDLFQKLAPEFVTPLVLYLCSEQCKASGQIFNAGMGYFNRAAVLTGPGATVGEEGVFPSLEQVAAKIKDICKMDGAVEFHDLNASLGPILEAWSPKKPAAGAASKAPSVADIFAGMAAAFQADKAAGVEVSFQYVIGGEGGGEWFAEIAGGACKVGQGKHPSPTTTIKMKAPDFVAMIGGQLNAMAAFTSGKLQIEGDVMKSQLIEKLFKF</sequence>
<dbReference type="eggNOG" id="COG2030">
    <property type="taxonomic scope" value="Bacteria"/>
</dbReference>
<keyword evidence="8" id="KW-0456">Lyase</keyword>
<dbReference type="EMBL" id="CP002085">
    <property type="protein sequence ID" value="ADK86487.1"/>
    <property type="molecule type" value="Genomic_DNA"/>
</dbReference>
<organism evidence="10 11">
    <name type="scientific">Desulfarculus baarsii (strain ATCC 33931 / DSM 2075 / LMG 7858 / VKM B-1802 / 2st14)</name>
    <dbReference type="NCBI Taxonomy" id="644282"/>
    <lineage>
        <taxon>Bacteria</taxon>
        <taxon>Pseudomonadati</taxon>
        <taxon>Thermodesulfobacteriota</taxon>
        <taxon>Desulfarculia</taxon>
        <taxon>Desulfarculales</taxon>
        <taxon>Desulfarculaceae</taxon>
        <taxon>Desulfarculus</taxon>
    </lineage>
</organism>
<evidence type="ECO:0000256" key="2">
    <source>
        <dbReference type="ARBA" id="ARBA00005005"/>
    </source>
</evidence>
<dbReference type="CDD" id="cd05353">
    <property type="entry name" value="hydroxyacyl-CoA-like_DH_SDR_c-like"/>
    <property type="match status" value="1"/>
</dbReference>
<keyword evidence="7" id="KW-0576">Peroxisome</keyword>
<dbReference type="Pfam" id="PF02036">
    <property type="entry name" value="SCP2"/>
    <property type="match status" value="1"/>
</dbReference>
<dbReference type="InterPro" id="IPR003033">
    <property type="entry name" value="SCP2_sterol-bd_dom"/>
</dbReference>
<dbReference type="AlphaFoldDB" id="E1QLQ2"/>
<keyword evidence="11" id="KW-1185">Reference proteome</keyword>
<dbReference type="InterPro" id="IPR054357">
    <property type="entry name" value="MFE-2_N"/>
</dbReference>
<feature type="domain" description="Ketoreductase" evidence="9">
    <location>
        <begin position="297"/>
        <end position="488"/>
    </location>
</feature>
<dbReference type="HOGENOM" id="CLU_023984_0_0_7"/>
<name>E1QLQ2_DESB2</name>
<dbReference type="Proteomes" id="UP000009047">
    <property type="component" value="Chromosome"/>
</dbReference>
<dbReference type="Pfam" id="PF01575">
    <property type="entry name" value="MaoC_dehydratas"/>
    <property type="match status" value="1"/>
</dbReference>
<evidence type="ECO:0000256" key="6">
    <source>
        <dbReference type="ARBA" id="ARBA00023098"/>
    </source>
</evidence>
<evidence type="ECO:0000256" key="4">
    <source>
        <dbReference type="ARBA" id="ARBA00022832"/>
    </source>
</evidence>
<evidence type="ECO:0000313" key="10">
    <source>
        <dbReference type="EMBL" id="ADK86487.1"/>
    </source>
</evidence>
<gene>
    <name evidence="10" type="ordered locus">Deba_3134</name>
</gene>
<protein>
    <submittedName>
        <fullName evidence="10">Short-chain dehydrogenase/reductase SDR</fullName>
    </submittedName>
</protein>
<dbReference type="InterPro" id="IPR002539">
    <property type="entry name" value="MaoC-like_dom"/>
</dbReference>
<dbReference type="InterPro" id="IPR029069">
    <property type="entry name" value="HotDog_dom_sf"/>
</dbReference>
<evidence type="ECO:0000256" key="7">
    <source>
        <dbReference type="ARBA" id="ARBA00023140"/>
    </source>
</evidence>
<dbReference type="PRINTS" id="PR00080">
    <property type="entry name" value="SDRFAMILY"/>
</dbReference>
<dbReference type="SUPFAM" id="SSF54637">
    <property type="entry name" value="Thioesterase/thiol ester dehydrase-isomerase"/>
    <property type="match status" value="2"/>
</dbReference>
<evidence type="ECO:0000256" key="5">
    <source>
        <dbReference type="ARBA" id="ARBA00023002"/>
    </source>
</evidence>
<comment type="subcellular location">
    <subcellularLocation>
        <location evidence="1">Peroxisome</location>
    </subcellularLocation>
</comment>
<dbReference type="KEGG" id="dbr:Deba_3134"/>
<dbReference type="SUPFAM" id="SSF55718">
    <property type="entry name" value="SCP-like"/>
    <property type="match status" value="1"/>
</dbReference>
<dbReference type="GO" id="GO:0005737">
    <property type="term" value="C:cytoplasm"/>
    <property type="evidence" value="ECO:0007669"/>
    <property type="project" value="UniProtKB-ARBA"/>
</dbReference>
<accession>E1QLQ2</accession>
<comment type="similarity">
    <text evidence="3">Belongs to the short-chain dehydrogenases/reductases (SDR) family.</text>
</comment>
<evidence type="ECO:0000256" key="1">
    <source>
        <dbReference type="ARBA" id="ARBA00004275"/>
    </source>
</evidence>
<dbReference type="PRINTS" id="PR00081">
    <property type="entry name" value="GDHRDH"/>
</dbReference>
<evidence type="ECO:0000259" key="9">
    <source>
        <dbReference type="SMART" id="SM00822"/>
    </source>
</evidence>
<dbReference type="InterPro" id="IPR036291">
    <property type="entry name" value="NAD(P)-bd_dom_sf"/>
</dbReference>
<dbReference type="Pfam" id="PF22622">
    <property type="entry name" value="MFE-2_hydrat-2_N"/>
    <property type="match status" value="1"/>
</dbReference>
<dbReference type="InterPro" id="IPR036527">
    <property type="entry name" value="SCP2_sterol-bd_dom_sf"/>
</dbReference>
<dbReference type="InterPro" id="IPR051687">
    <property type="entry name" value="Peroxisomal_Beta-Oxidation"/>
</dbReference>
<reference evidence="10 11" key="1">
    <citation type="journal article" date="2010" name="Stand. Genomic Sci.">
        <title>Complete genome sequence of Desulfarculus baarsii type strain (2st14).</title>
        <authorList>
            <person name="Sun H."/>
            <person name="Spring S."/>
            <person name="Lapidus A."/>
            <person name="Davenport K."/>
            <person name="Del Rio T.G."/>
            <person name="Tice H."/>
            <person name="Nolan M."/>
            <person name="Copeland A."/>
            <person name="Cheng J.F."/>
            <person name="Lucas S."/>
            <person name="Tapia R."/>
            <person name="Goodwin L."/>
            <person name="Pitluck S."/>
            <person name="Ivanova N."/>
            <person name="Pagani I."/>
            <person name="Mavromatis K."/>
            <person name="Ovchinnikova G."/>
            <person name="Pati A."/>
            <person name="Chen A."/>
            <person name="Palaniappan K."/>
            <person name="Hauser L."/>
            <person name="Chang Y.J."/>
            <person name="Jeffries C.D."/>
            <person name="Detter J.C."/>
            <person name="Han C."/>
            <person name="Rohde M."/>
            <person name="Brambilla E."/>
            <person name="Goker M."/>
            <person name="Woyke T."/>
            <person name="Bristow J."/>
            <person name="Eisen J.A."/>
            <person name="Markowitz V."/>
            <person name="Hugenholtz P."/>
            <person name="Kyrpides N.C."/>
            <person name="Klenk H.P."/>
            <person name="Land M."/>
        </authorList>
    </citation>
    <scope>NUCLEOTIDE SEQUENCE [LARGE SCALE GENOMIC DNA]</scope>
    <source>
        <strain evidence="11">ATCC 33931 / DSM 2075 / LMG 7858 / VKM B-1802 / 2st14</strain>
    </source>
</reference>
<dbReference type="eggNOG" id="COG3255">
    <property type="taxonomic scope" value="Bacteria"/>
</dbReference>
<dbReference type="InterPro" id="IPR002347">
    <property type="entry name" value="SDR_fam"/>
</dbReference>
<dbReference type="RefSeq" id="WP_013259923.1">
    <property type="nucleotide sequence ID" value="NC_014365.1"/>
</dbReference>
<dbReference type="Gene3D" id="3.10.129.10">
    <property type="entry name" value="Hotdog Thioesterase"/>
    <property type="match status" value="1"/>
</dbReference>
<dbReference type="InterPro" id="IPR057326">
    <property type="entry name" value="KR_dom"/>
</dbReference>